<dbReference type="PANTHER" id="PTHR11439">
    <property type="entry name" value="GAG-POL-RELATED RETROTRANSPOSON"/>
    <property type="match status" value="1"/>
</dbReference>
<keyword evidence="2" id="KW-1185">Reference proteome</keyword>
<name>A0AAQ3NLG1_VIGMU</name>
<dbReference type="EMBL" id="CP144696">
    <property type="protein sequence ID" value="WVZ10373.1"/>
    <property type="molecule type" value="Genomic_DNA"/>
</dbReference>
<evidence type="ECO:0000313" key="1">
    <source>
        <dbReference type="EMBL" id="WVZ10373.1"/>
    </source>
</evidence>
<proteinExistence type="predicted"/>
<sequence length="149" mass="17330">MYLRQTKYIKYILKKFNMETVYACPTSMVSGRLFTTKGEPMTNATLYRKAIGALQYLTNTRSYIVFAANKLNQFMSTPTMDYWLGIKTILRYLQGIMNLCFHIKPSNDLDIMGYSDADWVTCTNDRKFMTGQCLFLGETLIYGLQENKR</sequence>
<dbReference type="Proteomes" id="UP001374535">
    <property type="component" value="Chromosome 5"/>
</dbReference>
<gene>
    <name evidence="1" type="ORF">V8G54_014903</name>
</gene>
<organism evidence="1 2">
    <name type="scientific">Vigna mungo</name>
    <name type="common">Black gram</name>
    <name type="synonym">Phaseolus mungo</name>
    <dbReference type="NCBI Taxonomy" id="3915"/>
    <lineage>
        <taxon>Eukaryota</taxon>
        <taxon>Viridiplantae</taxon>
        <taxon>Streptophyta</taxon>
        <taxon>Embryophyta</taxon>
        <taxon>Tracheophyta</taxon>
        <taxon>Spermatophyta</taxon>
        <taxon>Magnoliopsida</taxon>
        <taxon>eudicotyledons</taxon>
        <taxon>Gunneridae</taxon>
        <taxon>Pentapetalae</taxon>
        <taxon>rosids</taxon>
        <taxon>fabids</taxon>
        <taxon>Fabales</taxon>
        <taxon>Fabaceae</taxon>
        <taxon>Papilionoideae</taxon>
        <taxon>50 kb inversion clade</taxon>
        <taxon>NPAAA clade</taxon>
        <taxon>indigoferoid/millettioid clade</taxon>
        <taxon>Phaseoleae</taxon>
        <taxon>Vigna</taxon>
    </lineage>
</organism>
<dbReference type="PANTHER" id="PTHR11439:SF467">
    <property type="entry name" value="INTEGRASE CATALYTIC DOMAIN-CONTAINING PROTEIN"/>
    <property type="match status" value="1"/>
</dbReference>
<evidence type="ECO:0008006" key="3">
    <source>
        <dbReference type="Google" id="ProtNLM"/>
    </source>
</evidence>
<dbReference type="AlphaFoldDB" id="A0AAQ3NLG1"/>
<evidence type="ECO:0000313" key="2">
    <source>
        <dbReference type="Proteomes" id="UP001374535"/>
    </source>
</evidence>
<protein>
    <recommendedName>
        <fullName evidence="3">Reverse transcriptase Ty1/copia-type domain-containing protein</fullName>
    </recommendedName>
</protein>
<reference evidence="1 2" key="1">
    <citation type="journal article" date="2023" name="Life. Sci Alliance">
        <title>Evolutionary insights into 3D genome organization and epigenetic landscape of Vigna mungo.</title>
        <authorList>
            <person name="Junaid A."/>
            <person name="Singh B."/>
            <person name="Bhatia S."/>
        </authorList>
    </citation>
    <scope>NUCLEOTIDE SEQUENCE [LARGE SCALE GENOMIC DNA]</scope>
    <source>
        <strain evidence="1">Urdbean</strain>
    </source>
</reference>
<accession>A0AAQ3NLG1</accession>